<accession>A0A7W6FY28</accession>
<keyword evidence="3" id="KW-1185">Reference proteome</keyword>
<organism evidence="2 3">
    <name type="scientific">Novosphingobium fluoreni</name>
    <dbReference type="NCBI Taxonomy" id="1391222"/>
    <lineage>
        <taxon>Bacteria</taxon>
        <taxon>Pseudomonadati</taxon>
        <taxon>Pseudomonadota</taxon>
        <taxon>Alphaproteobacteria</taxon>
        <taxon>Sphingomonadales</taxon>
        <taxon>Sphingomonadaceae</taxon>
        <taxon>Novosphingobium</taxon>
    </lineage>
</organism>
<evidence type="ECO:0000313" key="2">
    <source>
        <dbReference type="EMBL" id="MBB3939630.1"/>
    </source>
</evidence>
<gene>
    <name evidence="2" type="ORF">GGR39_001270</name>
</gene>
<dbReference type="Proteomes" id="UP000561459">
    <property type="component" value="Unassembled WGS sequence"/>
</dbReference>
<evidence type="ECO:0000256" key="1">
    <source>
        <dbReference type="SAM" id="MobiDB-lite"/>
    </source>
</evidence>
<reference evidence="2 3" key="1">
    <citation type="submission" date="2020-08" db="EMBL/GenBank/DDBJ databases">
        <title>Genomic Encyclopedia of Type Strains, Phase IV (KMG-IV): sequencing the most valuable type-strain genomes for metagenomic binning, comparative biology and taxonomic classification.</title>
        <authorList>
            <person name="Goeker M."/>
        </authorList>
    </citation>
    <scope>NUCLEOTIDE SEQUENCE [LARGE SCALE GENOMIC DNA]</scope>
    <source>
        <strain evidence="2 3">DSM 27568</strain>
    </source>
</reference>
<dbReference type="EMBL" id="JACIDY010000002">
    <property type="protein sequence ID" value="MBB3939630.1"/>
    <property type="molecule type" value="Genomic_DNA"/>
</dbReference>
<feature type="region of interest" description="Disordered" evidence="1">
    <location>
        <begin position="1"/>
        <end position="49"/>
    </location>
</feature>
<proteinExistence type="predicted"/>
<dbReference type="AlphaFoldDB" id="A0A7W6FY28"/>
<comment type="caution">
    <text evidence="2">The sequence shown here is derived from an EMBL/GenBank/DDBJ whole genome shotgun (WGS) entry which is preliminary data.</text>
</comment>
<protein>
    <submittedName>
        <fullName evidence="2">Uncharacterized protein</fullName>
    </submittedName>
</protein>
<name>A0A7W6FY28_9SPHN</name>
<evidence type="ECO:0000313" key="3">
    <source>
        <dbReference type="Proteomes" id="UP000561459"/>
    </source>
</evidence>
<sequence length="49" mass="5027">MGGMGASAPVRVERSRDTLALRSGVSTSLDTKGTDGIPLRENSVGPNVL</sequence>